<dbReference type="RefSeq" id="WP_182583933.1">
    <property type="nucleotide sequence ID" value="NZ_JABVCQ010000016.1"/>
</dbReference>
<organism evidence="2 3">
    <name type="scientific">Thiospirillum jenense</name>
    <dbReference type="NCBI Taxonomy" id="1653858"/>
    <lineage>
        <taxon>Bacteria</taxon>
        <taxon>Pseudomonadati</taxon>
        <taxon>Pseudomonadota</taxon>
        <taxon>Gammaproteobacteria</taxon>
        <taxon>Chromatiales</taxon>
        <taxon>Chromatiaceae</taxon>
        <taxon>Thiospirillum</taxon>
    </lineage>
</organism>
<dbReference type="EMBL" id="JABVCQ010000016">
    <property type="protein sequence ID" value="MBB1126309.1"/>
    <property type="molecule type" value="Genomic_DNA"/>
</dbReference>
<name>A0A839HHM6_9GAMM</name>
<dbReference type="Pfam" id="PF12644">
    <property type="entry name" value="DUF3782"/>
    <property type="match status" value="1"/>
</dbReference>
<dbReference type="Gene3D" id="3.40.1350.10">
    <property type="match status" value="1"/>
</dbReference>
<protein>
    <submittedName>
        <fullName evidence="2">DUF3782 domain-containing protein</fullName>
    </submittedName>
</protein>
<dbReference type="PANTHER" id="PTHR38753">
    <property type="entry name" value="SLR1441 PROTEIN"/>
    <property type="match status" value="1"/>
</dbReference>
<evidence type="ECO:0000313" key="2">
    <source>
        <dbReference type="EMBL" id="MBB1126309.1"/>
    </source>
</evidence>
<dbReference type="Proteomes" id="UP000548632">
    <property type="component" value="Unassembled WGS sequence"/>
</dbReference>
<dbReference type="InterPro" id="IPR024271">
    <property type="entry name" value="DUF3782"/>
</dbReference>
<comment type="caution">
    <text evidence="2">The sequence shown here is derived from an EMBL/GenBank/DDBJ whole genome shotgun (WGS) entry which is preliminary data.</text>
</comment>
<keyword evidence="1" id="KW-0175">Coiled coil</keyword>
<reference evidence="2 3" key="1">
    <citation type="journal article" date="2020" name="Arch. Microbiol.">
        <title>The genome sequence of the giant phototrophic gammaproteobacterium Thiospirillum jenense gives insight into its physiological properties and phylogenetic relationships.</title>
        <authorList>
            <person name="Imhoff J.F."/>
            <person name="Meyer T.E."/>
            <person name="Kyndt J.A."/>
        </authorList>
    </citation>
    <scope>NUCLEOTIDE SEQUENCE [LARGE SCALE GENOMIC DNA]</scope>
    <source>
        <strain evidence="2 3">DSM 216</strain>
    </source>
</reference>
<proteinExistence type="predicted"/>
<evidence type="ECO:0000313" key="3">
    <source>
        <dbReference type="Proteomes" id="UP000548632"/>
    </source>
</evidence>
<dbReference type="PANTHER" id="PTHR38753:SF1">
    <property type="entry name" value="SLR1441 PROTEIN"/>
    <property type="match status" value="1"/>
</dbReference>
<keyword evidence="3" id="KW-1185">Reference proteome</keyword>
<dbReference type="SUPFAM" id="SSF52980">
    <property type="entry name" value="Restriction endonuclease-like"/>
    <property type="match status" value="1"/>
</dbReference>
<feature type="coiled-coil region" evidence="1">
    <location>
        <begin position="12"/>
        <end position="57"/>
    </location>
</feature>
<sequence>MTTTYEDILNLFREIAEDRKATERQLKAMAEETERRFQETERQFRETDKKIAEVNKAIGRLGNRLGEFIEESVRPAALRLFQERGIAVNQVQQRVNIKKANDGVEIDLMVANGQTVIGIECKSELSLDDVNDHIERLGKLKQLSDDYAHKRILGAVAAMVIPENVAKYAYRKGLFVIAPNGENLDILNNEQFVPQEW</sequence>
<accession>A0A839HHM6</accession>
<gene>
    <name evidence="2" type="ORF">HUK38_08695</name>
</gene>
<evidence type="ECO:0000256" key="1">
    <source>
        <dbReference type="SAM" id="Coils"/>
    </source>
</evidence>
<dbReference type="InterPro" id="IPR011856">
    <property type="entry name" value="tRNA_endonuc-like_dom_sf"/>
</dbReference>
<dbReference type="GO" id="GO:0003676">
    <property type="term" value="F:nucleic acid binding"/>
    <property type="evidence" value="ECO:0007669"/>
    <property type="project" value="InterPro"/>
</dbReference>
<dbReference type="InterPro" id="IPR011335">
    <property type="entry name" value="Restrct_endonuc-II-like"/>
</dbReference>
<dbReference type="AlphaFoldDB" id="A0A839HHM6"/>